<protein>
    <submittedName>
        <fullName evidence="1">Uncharacterized protein</fullName>
    </submittedName>
</protein>
<name>A0A1I0TE61_9BACL</name>
<accession>A0A1I0TE61</accession>
<sequence length="37" mass="4268">MFVTYTYVTWGESDEEGLSLHALTRQLTSQAFWGDVK</sequence>
<dbReference type="AlphaFoldDB" id="A0A1I0TE61"/>
<dbReference type="EMBL" id="FOJS01000023">
    <property type="protein sequence ID" value="SFA49863.1"/>
    <property type="molecule type" value="Genomic_DNA"/>
</dbReference>
<keyword evidence="2" id="KW-1185">Reference proteome</keyword>
<evidence type="ECO:0000313" key="2">
    <source>
        <dbReference type="Proteomes" id="UP000198650"/>
    </source>
</evidence>
<reference evidence="2" key="1">
    <citation type="submission" date="2016-10" db="EMBL/GenBank/DDBJ databases">
        <authorList>
            <person name="Varghese N."/>
            <person name="Submissions S."/>
        </authorList>
    </citation>
    <scope>NUCLEOTIDE SEQUENCE [LARGE SCALE GENOMIC DNA]</scope>
    <source>
        <strain evidence="2">M1</strain>
    </source>
</reference>
<gene>
    <name evidence="1" type="ORF">SAMN05192569_10233</name>
</gene>
<evidence type="ECO:0000313" key="1">
    <source>
        <dbReference type="EMBL" id="SFA49863.1"/>
    </source>
</evidence>
<dbReference type="STRING" id="186116.SAMN05192569_10233"/>
<dbReference type="Proteomes" id="UP000198650">
    <property type="component" value="Unassembled WGS sequence"/>
</dbReference>
<organism evidence="1 2">
    <name type="scientific">Parageobacillus thermantarcticus</name>
    <dbReference type="NCBI Taxonomy" id="186116"/>
    <lineage>
        <taxon>Bacteria</taxon>
        <taxon>Bacillati</taxon>
        <taxon>Bacillota</taxon>
        <taxon>Bacilli</taxon>
        <taxon>Bacillales</taxon>
        <taxon>Anoxybacillaceae</taxon>
        <taxon>Parageobacillus</taxon>
    </lineage>
</organism>
<proteinExistence type="predicted"/>